<accession>A0A1Q3CE76</accession>
<evidence type="ECO:0000256" key="2">
    <source>
        <dbReference type="ARBA" id="ARBA00023016"/>
    </source>
</evidence>
<feature type="domain" description="SHSP" evidence="6">
    <location>
        <begin position="10"/>
        <end position="121"/>
    </location>
</feature>
<feature type="compositionally biased region" description="Acidic residues" evidence="5">
    <location>
        <begin position="59"/>
        <end position="69"/>
    </location>
</feature>
<dbReference type="PANTHER" id="PTHR46991">
    <property type="entry name" value="23.5 KDA HEAT SHOCK PROTEIN, MITOCHONDRIAL"/>
    <property type="match status" value="1"/>
</dbReference>
<proteinExistence type="inferred from homology"/>
<evidence type="ECO:0000256" key="3">
    <source>
        <dbReference type="PROSITE-ProRule" id="PRU00285"/>
    </source>
</evidence>
<organism evidence="7 8">
    <name type="scientific">Cephalotus follicularis</name>
    <name type="common">Albany pitcher plant</name>
    <dbReference type="NCBI Taxonomy" id="3775"/>
    <lineage>
        <taxon>Eukaryota</taxon>
        <taxon>Viridiplantae</taxon>
        <taxon>Streptophyta</taxon>
        <taxon>Embryophyta</taxon>
        <taxon>Tracheophyta</taxon>
        <taxon>Spermatophyta</taxon>
        <taxon>Magnoliopsida</taxon>
        <taxon>eudicotyledons</taxon>
        <taxon>Gunneridae</taxon>
        <taxon>Pentapetalae</taxon>
        <taxon>rosids</taxon>
        <taxon>fabids</taxon>
        <taxon>Oxalidales</taxon>
        <taxon>Cephalotaceae</taxon>
        <taxon>Cephalotus</taxon>
    </lineage>
</organism>
<evidence type="ECO:0000313" key="8">
    <source>
        <dbReference type="Proteomes" id="UP000187406"/>
    </source>
</evidence>
<dbReference type="InParanoid" id="A0A1Q3CE76"/>
<name>A0A1Q3CE76_CEPFO</name>
<evidence type="ECO:0000256" key="5">
    <source>
        <dbReference type="SAM" id="MobiDB-lite"/>
    </source>
</evidence>
<dbReference type="EMBL" id="BDDD01001819">
    <property type="protein sequence ID" value="GAV78540.1"/>
    <property type="molecule type" value="Genomic_DNA"/>
</dbReference>
<keyword evidence="1" id="KW-0809">Transit peptide</keyword>
<evidence type="ECO:0000256" key="4">
    <source>
        <dbReference type="RuleBase" id="RU003616"/>
    </source>
</evidence>
<evidence type="ECO:0000259" key="6">
    <source>
        <dbReference type="PROSITE" id="PS01031"/>
    </source>
</evidence>
<gene>
    <name evidence="7" type="ORF">CFOL_v3_22006</name>
</gene>
<evidence type="ECO:0000313" key="7">
    <source>
        <dbReference type="EMBL" id="GAV78540.1"/>
    </source>
</evidence>
<dbReference type="PROSITE" id="PS01031">
    <property type="entry name" value="SHSP"/>
    <property type="match status" value="1"/>
</dbReference>
<dbReference type="InterPro" id="IPR044656">
    <property type="entry name" value="HSP14.7/HSP23.5/HSP23.6-like"/>
</dbReference>
<dbReference type="SUPFAM" id="SSF49764">
    <property type="entry name" value="HSP20-like chaperones"/>
    <property type="match status" value="1"/>
</dbReference>
<dbReference type="Gene3D" id="2.60.40.790">
    <property type="match status" value="1"/>
</dbReference>
<dbReference type="AlphaFoldDB" id="A0A1Q3CE76"/>
<protein>
    <submittedName>
        <fullName evidence="7">HSP20 domain-containing protein</fullName>
    </submittedName>
</protein>
<dbReference type="PANTHER" id="PTHR46991:SF11">
    <property type="entry name" value="SMALL HEAT SHOCK PROTEIN HSPF"/>
    <property type="match status" value="1"/>
</dbReference>
<dbReference type="InterPro" id="IPR008978">
    <property type="entry name" value="HSP20-like_chaperone"/>
</dbReference>
<dbReference type="OrthoDB" id="1431247at2759"/>
<comment type="caution">
    <text evidence="7">The sequence shown here is derived from an EMBL/GenBank/DDBJ whole genome shotgun (WGS) entry which is preliminary data.</text>
</comment>
<comment type="similarity">
    <text evidence="3 4">Belongs to the small heat shock protein (HSP20) family.</text>
</comment>
<dbReference type="Proteomes" id="UP000187406">
    <property type="component" value="Unassembled WGS sequence"/>
</dbReference>
<dbReference type="STRING" id="3775.A0A1Q3CE76"/>
<keyword evidence="8" id="KW-1185">Reference proteome</keyword>
<keyword evidence="2" id="KW-0346">Stress response</keyword>
<reference evidence="8" key="1">
    <citation type="submission" date="2016-04" db="EMBL/GenBank/DDBJ databases">
        <title>Cephalotus genome sequencing.</title>
        <authorList>
            <person name="Fukushima K."/>
            <person name="Hasebe M."/>
            <person name="Fang X."/>
        </authorList>
    </citation>
    <scope>NUCLEOTIDE SEQUENCE [LARGE SCALE GENOMIC DNA]</scope>
    <source>
        <strain evidence="8">cv. St1</strain>
    </source>
</reference>
<evidence type="ECO:0000256" key="1">
    <source>
        <dbReference type="ARBA" id="ARBA00022946"/>
    </source>
</evidence>
<dbReference type="InterPro" id="IPR002068">
    <property type="entry name" value="A-crystallin/Hsp20_dom"/>
</dbReference>
<dbReference type="CDD" id="cd06464">
    <property type="entry name" value="ACD_sHsps-like"/>
    <property type="match status" value="1"/>
</dbReference>
<dbReference type="Pfam" id="PF00011">
    <property type="entry name" value="HSP20"/>
    <property type="match status" value="1"/>
</dbReference>
<feature type="region of interest" description="Disordered" evidence="5">
    <location>
        <begin position="55"/>
        <end position="74"/>
    </location>
</feature>
<sequence length="121" mass="13765">MDRMMGIPLLSGKAALTGFDVKEDENAIYLRMDMPGVDKDKVTVCVEGNTLILKGEEGGEREEEEEEEENVRRYSGRIDLPPSLYKVDAIRAELKNGVLKIVVPKVEEEERKAHRYEVKVE</sequence>